<dbReference type="OrthoDB" id="93990at2759"/>
<comment type="caution">
    <text evidence="2">The sequence shown here is derived from an EMBL/GenBank/DDBJ whole genome shotgun (WGS) entry which is preliminary data.</text>
</comment>
<dbReference type="InterPro" id="IPR018289">
    <property type="entry name" value="MULE_transposase_dom"/>
</dbReference>
<protein>
    <recommendedName>
        <fullName evidence="1">MULE transposase domain-containing protein</fullName>
    </recommendedName>
</protein>
<dbReference type="EMBL" id="CAJNOC010012176">
    <property type="protein sequence ID" value="CAF1152382.1"/>
    <property type="molecule type" value="Genomic_DNA"/>
</dbReference>
<sequence length="200" mass="23870">IPFMQSLIRPHFHAFMLKKNEETYREAIEFLKDLAISKNITLNPNRIMADFERASTNAMIYHFPNVIIKGCWFHFRQAIFKRAVKIRLKQFYAKNEYNLIINILGALSLVPIEKIPDAMKIKKEAIPNDPKCVELVDYFNNQWLIKDIQNEIYRFWQSSMSTRKSVTDHDVKLAEKRQMKKIREEETNNIHLEFLERHGN</sequence>
<reference evidence="2" key="1">
    <citation type="submission" date="2021-02" db="EMBL/GenBank/DDBJ databases">
        <authorList>
            <person name="Nowell W R."/>
        </authorList>
    </citation>
    <scope>NUCLEOTIDE SEQUENCE</scope>
    <source>
        <strain evidence="2">Ploen Becks lab</strain>
    </source>
</reference>
<organism evidence="2 3">
    <name type="scientific">Brachionus calyciflorus</name>
    <dbReference type="NCBI Taxonomy" id="104777"/>
    <lineage>
        <taxon>Eukaryota</taxon>
        <taxon>Metazoa</taxon>
        <taxon>Spiralia</taxon>
        <taxon>Gnathifera</taxon>
        <taxon>Rotifera</taxon>
        <taxon>Eurotatoria</taxon>
        <taxon>Monogononta</taxon>
        <taxon>Pseudotrocha</taxon>
        <taxon>Ploima</taxon>
        <taxon>Brachionidae</taxon>
        <taxon>Brachionus</taxon>
    </lineage>
</organism>
<dbReference type="AlphaFoldDB" id="A0A814STK1"/>
<dbReference type="Proteomes" id="UP000663879">
    <property type="component" value="Unassembled WGS sequence"/>
</dbReference>
<proteinExistence type="predicted"/>
<dbReference type="Pfam" id="PF10551">
    <property type="entry name" value="MULE"/>
    <property type="match status" value="1"/>
</dbReference>
<feature type="non-terminal residue" evidence="2">
    <location>
        <position position="1"/>
    </location>
</feature>
<keyword evidence="3" id="KW-1185">Reference proteome</keyword>
<evidence type="ECO:0000313" key="3">
    <source>
        <dbReference type="Proteomes" id="UP000663879"/>
    </source>
</evidence>
<accession>A0A814STK1</accession>
<feature type="domain" description="MULE transposase" evidence="1">
    <location>
        <begin position="12"/>
        <end position="76"/>
    </location>
</feature>
<evidence type="ECO:0000313" key="2">
    <source>
        <dbReference type="EMBL" id="CAF1152382.1"/>
    </source>
</evidence>
<evidence type="ECO:0000259" key="1">
    <source>
        <dbReference type="Pfam" id="PF10551"/>
    </source>
</evidence>
<name>A0A814STK1_9BILA</name>
<gene>
    <name evidence="2" type="ORF">OXX778_LOCUS23333</name>
</gene>